<evidence type="ECO:0000313" key="2">
    <source>
        <dbReference type="Proteomes" id="UP000593568"/>
    </source>
</evidence>
<proteinExistence type="predicted"/>
<evidence type="ECO:0000313" key="1">
    <source>
        <dbReference type="EMBL" id="MBA0776560.1"/>
    </source>
</evidence>
<dbReference type="AlphaFoldDB" id="A0A7J9EU43"/>
<organism evidence="1 2">
    <name type="scientific">Gossypium trilobum</name>
    <dbReference type="NCBI Taxonomy" id="34281"/>
    <lineage>
        <taxon>Eukaryota</taxon>
        <taxon>Viridiplantae</taxon>
        <taxon>Streptophyta</taxon>
        <taxon>Embryophyta</taxon>
        <taxon>Tracheophyta</taxon>
        <taxon>Spermatophyta</taxon>
        <taxon>Magnoliopsida</taxon>
        <taxon>eudicotyledons</taxon>
        <taxon>Gunneridae</taxon>
        <taxon>Pentapetalae</taxon>
        <taxon>rosids</taxon>
        <taxon>malvids</taxon>
        <taxon>Malvales</taxon>
        <taxon>Malvaceae</taxon>
        <taxon>Malvoideae</taxon>
        <taxon>Gossypium</taxon>
    </lineage>
</organism>
<accession>A0A7J9EU43</accession>
<reference evidence="1 2" key="1">
    <citation type="journal article" date="2019" name="Genome Biol. Evol.">
        <title>Insights into the evolution of the New World diploid cottons (Gossypium, subgenus Houzingenia) based on genome sequencing.</title>
        <authorList>
            <person name="Grover C.E."/>
            <person name="Arick M.A. 2nd"/>
            <person name="Thrash A."/>
            <person name="Conover J.L."/>
            <person name="Sanders W.S."/>
            <person name="Peterson D.G."/>
            <person name="Frelichowski J.E."/>
            <person name="Scheffler J.A."/>
            <person name="Scheffler B.E."/>
            <person name="Wendel J.F."/>
        </authorList>
    </citation>
    <scope>NUCLEOTIDE SEQUENCE [LARGE SCALE GENOMIC DNA]</scope>
    <source>
        <strain evidence="1">8</strain>
        <tissue evidence="1">Leaf</tissue>
    </source>
</reference>
<dbReference type="EMBL" id="JABEZW010000009">
    <property type="protein sequence ID" value="MBA0776560.1"/>
    <property type="molecule type" value="Genomic_DNA"/>
</dbReference>
<name>A0A7J9EU43_9ROSI</name>
<sequence length="32" mass="3529">MTVEMFKSVGAVDKKVVDGLLRLILLKSPLNN</sequence>
<gene>
    <name evidence="1" type="ORF">Gotri_011543</name>
</gene>
<keyword evidence="2" id="KW-1185">Reference proteome</keyword>
<dbReference type="Proteomes" id="UP000593568">
    <property type="component" value="Unassembled WGS sequence"/>
</dbReference>
<comment type="caution">
    <text evidence="1">The sequence shown here is derived from an EMBL/GenBank/DDBJ whole genome shotgun (WGS) entry which is preliminary data.</text>
</comment>
<protein>
    <submittedName>
        <fullName evidence="1">Uncharacterized protein</fullName>
    </submittedName>
</protein>